<reference evidence="2" key="1">
    <citation type="submission" date="2022-10" db="EMBL/GenBank/DDBJ databases">
        <title>Tapping the CABI collections for fungal endophytes: first genome assemblies for Collariella, Neodidymelliopsis, Ascochyta clinopodiicola, Didymella pomorum, Didymosphaeria variabile, Neocosmospora piperis and Neocucurbitaria cava.</title>
        <authorList>
            <person name="Hill R."/>
        </authorList>
    </citation>
    <scope>NUCLEOTIDE SEQUENCE</scope>
    <source>
        <strain evidence="2">IMI 355082</strain>
    </source>
</reference>
<evidence type="ECO:0000256" key="1">
    <source>
        <dbReference type="SAM" id="MobiDB-lite"/>
    </source>
</evidence>
<feature type="compositionally biased region" description="Polar residues" evidence="1">
    <location>
        <begin position="626"/>
        <end position="641"/>
    </location>
</feature>
<comment type="caution">
    <text evidence="2">The sequence shown here is derived from an EMBL/GenBank/DDBJ whole genome shotgun (WGS) entry which is preliminary data.</text>
</comment>
<dbReference type="AlphaFoldDB" id="A0A9W8YWH5"/>
<feature type="region of interest" description="Disordered" evidence="1">
    <location>
        <begin position="440"/>
        <end position="468"/>
    </location>
</feature>
<organism evidence="2 3">
    <name type="scientific">Gnomoniopsis smithogilvyi</name>
    <dbReference type="NCBI Taxonomy" id="1191159"/>
    <lineage>
        <taxon>Eukaryota</taxon>
        <taxon>Fungi</taxon>
        <taxon>Dikarya</taxon>
        <taxon>Ascomycota</taxon>
        <taxon>Pezizomycotina</taxon>
        <taxon>Sordariomycetes</taxon>
        <taxon>Sordariomycetidae</taxon>
        <taxon>Diaporthales</taxon>
        <taxon>Gnomoniaceae</taxon>
        <taxon>Gnomoniopsis</taxon>
    </lineage>
</organism>
<proteinExistence type="predicted"/>
<feature type="compositionally biased region" description="Acidic residues" evidence="1">
    <location>
        <begin position="857"/>
        <end position="869"/>
    </location>
</feature>
<dbReference type="OrthoDB" id="5415512at2759"/>
<feature type="region of interest" description="Disordered" evidence="1">
    <location>
        <begin position="620"/>
        <end position="702"/>
    </location>
</feature>
<evidence type="ECO:0000313" key="2">
    <source>
        <dbReference type="EMBL" id="KAJ4394140.1"/>
    </source>
</evidence>
<gene>
    <name evidence="2" type="ORF">N0V93_003357</name>
</gene>
<feature type="region of interest" description="Disordered" evidence="1">
    <location>
        <begin position="499"/>
        <end position="556"/>
    </location>
</feature>
<feature type="compositionally biased region" description="Basic and acidic residues" evidence="1">
    <location>
        <begin position="531"/>
        <end position="546"/>
    </location>
</feature>
<feature type="compositionally biased region" description="Basic residues" evidence="1">
    <location>
        <begin position="15"/>
        <end position="27"/>
    </location>
</feature>
<sequence>MASYHHRSSANDRTAHKHSKRCRHSHDKHAADDIARNSSQRSRSGPLHQRTNDPDSDSSDEILIKGRISRRIRHGDDKAQRGSIRPSSSSSKEIEVHYIPDTTKSGSSPITSSYQSHSQSSNSSKSAGISAGDITSHLKGIKSWLGRLSDDSHKSSRRSRSRGQHEKRDKHGKKPVSTSKFLAPLAQRWVCYKCGKLRSDTIQQRHPLKEGQKMQPNWCGKCRVHGELHGRSLVFNKQRHYCWGCGIVRSKTYHIENPIDDDERSTPNYCKPCREMSPAFDYNLREASEIGSVASVREKAFCRQMHEADLSDVDEEEDGQSSCAPGKENRNPKFNKTLKPSKSFMLENFSYKVKTNSNSSSEGDVPLSVLKALYLDEERARSTSNGGCRLSGGSYHPSTVESVLDEECKPGLKTTYVTRETLSTVEGADLHENGNSFQVSGNGVPSGPTVILASKQQGGNNDSSTKKKVHWNNRAGQPMSAVGNAPECAYYRGYPSDLSCRSTGPRRSRRDPGDVSTGSPPIQEGESVTGDLRHDTPKRAHVRQPESRGNGFGKDLPAQDIVFNVASYRYDSTQTSHSFPPTPPESFAPMNNHSKSCSAHNGCESPVTPWADSPEVPNFSRPYLSPTKQHSEVSSSFSCLSQGPPEQRAESSHDSEPEFRSGSDTLPSFMPEHNPYQSAARFNDSTQSPDFSSFSAPGEARNSFQGERYGLDVRHGDWPSASCPIYEDYGTSAEDHDGGYFGCYGDSAAFPSSNGYSTFDFSGIGGPSTSNANLGEGIAHKGEKFMRKKKTTQNTPRQHSWHLYDDGEDEEDESHTASCEWRKDGRTTVHRSCGCKVPNEGKTVQILSIREIDSDEELAVSEDNDEASELETVIGDDSNMKSICAA</sequence>
<feature type="compositionally biased region" description="Low complexity" evidence="1">
    <location>
        <begin position="107"/>
        <end position="130"/>
    </location>
</feature>
<feature type="region of interest" description="Disordered" evidence="1">
    <location>
        <begin position="572"/>
        <end position="603"/>
    </location>
</feature>
<feature type="compositionally biased region" description="Acidic residues" evidence="1">
    <location>
        <begin position="310"/>
        <end position="319"/>
    </location>
</feature>
<protein>
    <submittedName>
        <fullName evidence="2">Uncharacterized protein</fullName>
    </submittedName>
</protein>
<dbReference type="Proteomes" id="UP001140453">
    <property type="component" value="Unassembled WGS sequence"/>
</dbReference>
<feature type="region of interest" description="Disordered" evidence="1">
    <location>
        <begin position="310"/>
        <end position="337"/>
    </location>
</feature>
<feature type="compositionally biased region" description="Polar residues" evidence="1">
    <location>
        <begin position="683"/>
        <end position="695"/>
    </location>
</feature>
<name>A0A9W8YWH5_9PEZI</name>
<feature type="compositionally biased region" description="Polar residues" evidence="1">
    <location>
        <begin position="589"/>
        <end position="599"/>
    </location>
</feature>
<feature type="region of interest" description="Disordered" evidence="1">
    <location>
        <begin position="1"/>
        <end position="131"/>
    </location>
</feature>
<keyword evidence="3" id="KW-1185">Reference proteome</keyword>
<feature type="compositionally biased region" description="Polar residues" evidence="1">
    <location>
        <begin position="454"/>
        <end position="463"/>
    </location>
</feature>
<feature type="region of interest" description="Disordered" evidence="1">
    <location>
        <begin position="857"/>
        <end position="878"/>
    </location>
</feature>
<feature type="region of interest" description="Disordered" evidence="1">
    <location>
        <begin position="787"/>
        <end position="812"/>
    </location>
</feature>
<feature type="compositionally biased region" description="Basic and acidic residues" evidence="1">
    <location>
        <begin position="647"/>
        <end position="661"/>
    </location>
</feature>
<accession>A0A9W8YWH5</accession>
<dbReference type="EMBL" id="JAPEVB010000002">
    <property type="protein sequence ID" value="KAJ4394140.1"/>
    <property type="molecule type" value="Genomic_DNA"/>
</dbReference>
<evidence type="ECO:0000313" key="3">
    <source>
        <dbReference type="Proteomes" id="UP001140453"/>
    </source>
</evidence>
<feature type="region of interest" description="Disordered" evidence="1">
    <location>
        <begin position="147"/>
        <end position="178"/>
    </location>
</feature>